<feature type="compositionally biased region" description="Basic and acidic residues" evidence="1">
    <location>
        <begin position="133"/>
        <end position="151"/>
    </location>
</feature>
<dbReference type="AlphaFoldDB" id="A0A936K8R0"/>
<dbReference type="Proteomes" id="UP000709959">
    <property type="component" value="Unassembled WGS sequence"/>
</dbReference>
<keyword evidence="2" id="KW-0732">Signal</keyword>
<evidence type="ECO:0000256" key="1">
    <source>
        <dbReference type="SAM" id="MobiDB-lite"/>
    </source>
</evidence>
<dbReference type="InterPro" id="IPR024447">
    <property type="entry name" value="YXWGXW_rpt"/>
</dbReference>
<feature type="signal peptide" evidence="2">
    <location>
        <begin position="1"/>
        <end position="24"/>
    </location>
</feature>
<dbReference type="EMBL" id="JADKCH010000032">
    <property type="protein sequence ID" value="MBK8573757.1"/>
    <property type="molecule type" value="Genomic_DNA"/>
</dbReference>
<dbReference type="Pfam" id="PF12779">
    <property type="entry name" value="WXXGXW"/>
    <property type="match status" value="2"/>
</dbReference>
<proteinExistence type="predicted"/>
<organism evidence="3 4">
    <name type="scientific">Candidatus Geothrix odensensis</name>
    <dbReference type="NCBI Taxonomy" id="2954440"/>
    <lineage>
        <taxon>Bacteria</taxon>
        <taxon>Pseudomonadati</taxon>
        <taxon>Acidobacteriota</taxon>
        <taxon>Holophagae</taxon>
        <taxon>Holophagales</taxon>
        <taxon>Holophagaceae</taxon>
        <taxon>Geothrix</taxon>
    </lineage>
</organism>
<sequence length="151" mass="17799">MQKTLARLVLPAVLAVLSAAPATAQIRIGVDLPSIHIRIAPDAPPPPQVEVRMRRPSRNHRWVAGYWDRQDDRWAWAPGRWERPTRRGSSWVAPRYRRESGAYRYEPGHWSHERLVEGDDYTRWRRDHRRGSRRGESRGRDHERGDGRRND</sequence>
<evidence type="ECO:0000313" key="4">
    <source>
        <dbReference type="Proteomes" id="UP000709959"/>
    </source>
</evidence>
<protein>
    <submittedName>
        <fullName evidence="3">YXWGXW repeat-containing protein</fullName>
    </submittedName>
</protein>
<reference evidence="3 4" key="1">
    <citation type="submission" date="2020-10" db="EMBL/GenBank/DDBJ databases">
        <title>Connecting structure to function with the recovery of over 1000 high-quality activated sludge metagenome-assembled genomes encoding full-length rRNA genes using long-read sequencing.</title>
        <authorList>
            <person name="Singleton C.M."/>
            <person name="Petriglieri F."/>
            <person name="Kristensen J.M."/>
            <person name="Kirkegaard R.H."/>
            <person name="Michaelsen T.Y."/>
            <person name="Andersen M.H."/>
            <person name="Karst S.M."/>
            <person name="Dueholm M.S."/>
            <person name="Nielsen P.H."/>
            <person name="Albertsen M."/>
        </authorList>
    </citation>
    <scope>NUCLEOTIDE SEQUENCE [LARGE SCALE GENOMIC DNA]</scope>
    <source>
        <strain evidence="3">OdNE_18-Q3-R46-58_MAXAC.008</strain>
    </source>
</reference>
<evidence type="ECO:0000256" key="2">
    <source>
        <dbReference type="SAM" id="SignalP"/>
    </source>
</evidence>
<name>A0A936K8R0_9BACT</name>
<comment type="caution">
    <text evidence="3">The sequence shown here is derived from an EMBL/GenBank/DDBJ whole genome shotgun (WGS) entry which is preliminary data.</text>
</comment>
<feature type="chain" id="PRO_5036861509" evidence="2">
    <location>
        <begin position="25"/>
        <end position="151"/>
    </location>
</feature>
<feature type="region of interest" description="Disordered" evidence="1">
    <location>
        <begin position="126"/>
        <end position="151"/>
    </location>
</feature>
<gene>
    <name evidence="3" type="ORF">IPN91_14320</name>
</gene>
<evidence type="ECO:0000313" key="3">
    <source>
        <dbReference type="EMBL" id="MBK8573757.1"/>
    </source>
</evidence>
<accession>A0A936K8R0</accession>